<evidence type="ECO:0000259" key="5">
    <source>
        <dbReference type="Pfam" id="PF02872"/>
    </source>
</evidence>
<dbReference type="SUPFAM" id="SSF56300">
    <property type="entry name" value="Metallo-dependent phosphatases"/>
    <property type="match status" value="1"/>
</dbReference>
<dbReference type="GO" id="GO:0030288">
    <property type="term" value="C:outer membrane-bounded periplasmic space"/>
    <property type="evidence" value="ECO:0007669"/>
    <property type="project" value="TreeGrafter"/>
</dbReference>
<dbReference type="EMBL" id="NQKL01000008">
    <property type="protein sequence ID" value="OZY41565.1"/>
    <property type="molecule type" value="Genomic_DNA"/>
</dbReference>
<evidence type="ECO:0000256" key="1">
    <source>
        <dbReference type="ARBA" id="ARBA00022729"/>
    </source>
</evidence>
<evidence type="ECO:0000313" key="6">
    <source>
        <dbReference type="EMBL" id="OZY41565.1"/>
    </source>
</evidence>
<gene>
    <name evidence="6" type="ORF">CJF43_12455</name>
</gene>
<evidence type="ECO:0000313" key="7">
    <source>
        <dbReference type="Proteomes" id="UP000216113"/>
    </source>
</evidence>
<dbReference type="GO" id="GO:0000166">
    <property type="term" value="F:nucleotide binding"/>
    <property type="evidence" value="ECO:0007669"/>
    <property type="project" value="UniProtKB-KW"/>
</dbReference>
<dbReference type="GO" id="GO:0008768">
    <property type="term" value="F:UDP-sugar diphosphatase activity"/>
    <property type="evidence" value="ECO:0007669"/>
    <property type="project" value="TreeGrafter"/>
</dbReference>
<dbReference type="Proteomes" id="UP000216113">
    <property type="component" value="Unassembled WGS sequence"/>
</dbReference>
<dbReference type="Gene3D" id="3.90.780.10">
    <property type="entry name" value="5'-Nucleotidase, C-terminal domain"/>
    <property type="match status" value="1"/>
</dbReference>
<dbReference type="InterPro" id="IPR006179">
    <property type="entry name" value="5_nucleotidase/apyrase"/>
</dbReference>
<reference evidence="6 7" key="1">
    <citation type="submission" date="2017-08" db="EMBL/GenBank/DDBJ databases">
        <title>Genomic and metabolic characterisation of spoilage-associated Pseudomonas species.</title>
        <authorList>
            <person name="Stanborough T."/>
            <person name="Fegan N."/>
            <person name="Powell S.M."/>
            <person name="Singh T."/>
            <person name="Tamplin M.L."/>
            <person name="Chandry P.S."/>
        </authorList>
    </citation>
    <scope>NUCLEOTIDE SEQUENCE [LARGE SCALE GENOMIC DNA]</scope>
    <source>
        <strain evidence="6 7">F1820</strain>
    </source>
</reference>
<dbReference type="InterPro" id="IPR029052">
    <property type="entry name" value="Metallo-depent_PP-like"/>
</dbReference>
<feature type="signal peptide" evidence="2">
    <location>
        <begin position="1"/>
        <end position="28"/>
    </location>
</feature>
<dbReference type="InterPro" id="IPR004843">
    <property type="entry name" value="Calcineurin-like_PHP"/>
</dbReference>
<dbReference type="Pfam" id="PF00149">
    <property type="entry name" value="Metallophos"/>
    <property type="match status" value="1"/>
</dbReference>
<feature type="domain" description="5'-Nucleotidase C-terminal" evidence="5">
    <location>
        <begin position="365"/>
        <end position="522"/>
    </location>
</feature>
<feature type="chain" id="PRO_5011812040" evidence="2">
    <location>
        <begin position="29"/>
        <end position="577"/>
    </location>
</feature>
<organism evidence="6 7">
    <name type="scientific">Pseudomonas fragi</name>
    <dbReference type="NCBI Taxonomy" id="296"/>
    <lineage>
        <taxon>Bacteria</taxon>
        <taxon>Pseudomonadati</taxon>
        <taxon>Pseudomonadota</taxon>
        <taxon>Gammaproteobacteria</taxon>
        <taxon>Pseudomonadales</taxon>
        <taxon>Pseudomonadaceae</taxon>
        <taxon>Pseudomonas</taxon>
    </lineage>
</organism>
<dbReference type="GO" id="GO:0009166">
    <property type="term" value="P:nucleotide catabolic process"/>
    <property type="evidence" value="ECO:0007669"/>
    <property type="project" value="InterPro"/>
</dbReference>
<evidence type="ECO:0000259" key="4">
    <source>
        <dbReference type="Pfam" id="PF00149"/>
    </source>
</evidence>
<dbReference type="SUPFAM" id="SSF55816">
    <property type="entry name" value="5'-nucleotidase (syn. UDP-sugar hydrolase), C-terminal domain"/>
    <property type="match status" value="1"/>
</dbReference>
<comment type="similarity">
    <text evidence="2">Belongs to the 5'-nucleotidase family.</text>
</comment>
<dbReference type="Gene3D" id="3.60.21.10">
    <property type="match status" value="1"/>
</dbReference>
<accession>A0A266LWB2</accession>
<name>A0A266LWB2_PSEFR</name>
<protein>
    <submittedName>
        <fullName evidence="6">Bifunctional metallophosphatase/5'-nucleotidase</fullName>
    </submittedName>
</protein>
<dbReference type="InterPro" id="IPR036907">
    <property type="entry name" value="5'-Nucleotdase_C_sf"/>
</dbReference>
<proteinExistence type="inferred from homology"/>
<keyword evidence="1 2" id="KW-0732">Signal</keyword>
<feature type="region of interest" description="Disordered" evidence="3">
    <location>
        <begin position="547"/>
        <end position="577"/>
    </location>
</feature>
<dbReference type="RefSeq" id="WP_095029444.1">
    <property type="nucleotide sequence ID" value="NZ_NQKL01000008.1"/>
</dbReference>
<evidence type="ECO:0000256" key="2">
    <source>
        <dbReference type="RuleBase" id="RU362119"/>
    </source>
</evidence>
<keyword evidence="2" id="KW-0378">Hydrolase</keyword>
<dbReference type="Pfam" id="PF02872">
    <property type="entry name" value="5_nucleotid_C"/>
    <property type="match status" value="1"/>
</dbReference>
<feature type="domain" description="Calcineurin-like phosphoesterase" evidence="4">
    <location>
        <begin position="34"/>
        <end position="287"/>
    </location>
</feature>
<dbReference type="GO" id="GO:0008253">
    <property type="term" value="F:5'-nucleotidase activity"/>
    <property type="evidence" value="ECO:0007669"/>
    <property type="project" value="TreeGrafter"/>
</dbReference>
<dbReference type="PANTHER" id="PTHR11575">
    <property type="entry name" value="5'-NUCLEOTIDASE-RELATED"/>
    <property type="match status" value="1"/>
</dbReference>
<dbReference type="InterPro" id="IPR008334">
    <property type="entry name" value="5'-Nucleotdase_C"/>
</dbReference>
<dbReference type="PROSITE" id="PS51257">
    <property type="entry name" value="PROKAR_LIPOPROTEIN"/>
    <property type="match status" value="1"/>
</dbReference>
<dbReference type="AlphaFoldDB" id="A0A266LWB2"/>
<keyword evidence="2" id="KW-0547">Nucleotide-binding</keyword>
<evidence type="ECO:0000256" key="3">
    <source>
        <dbReference type="SAM" id="MobiDB-lite"/>
    </source>
</evidence>
<dbReference type="PRINTS" id="PR01607">
    <property type="entry name" value="APYRASEFAMLY"/>
</dbReference>
<dbReference type="PANTHER" id="PTHR11575:SF24">
    <property type="entry name" value="5'-NUCLEOTIDASE"/>
    <property type="match status" value="1"/>
</dbReference>
<comment type="caution">
    <text evidence="6">The sequence shown here is derived from an EMBL/GenBank/DDBJ whole genome shotgun (WGS) entry which is preliminary data.</text>
</comment>
<sequence>MSNVLSRLHSAGLVIPLALVLGACQQPAKPVDVNIAAINDFHGNLAATPFTYADATAPTGKVSLKAGGINALSGVVGELRKQDPQLLLIGAGDMIGGSPPMSSMWADEPTLEALGELGLKFSVVGNHELDLGKLELQRQINGGCVSPRPDKACQFDNNYSGTRFPYMAANLIDAQTGKPLLPAYRIEQANGAKIAFVGAVLRDLPAYVSQQSMDGLYTIDEAQAINAQLPELRKLGVDAVVAVIHQGGETAERFDQQDCSQLKGDIVDVAKRLDPQIKVVITAHTHQGYLCRLGDKLITQGSSFGRLLTHITLTVDPVKHQLLDARAQNIVVDPARYPPLPEIVALQADIEARSNEHLNKPVARIATSEINRSLNDAGESPMGDLVADAQLHATRALGAQVALTNLGGMRTDLILEPGQQHLTYGQVASVQPFNNTLNILALSGSQLKQLLEQQWQNNGFGFYPLQPSASLTYRWDASKPQGQRIIAESLKIDGKPVLPEQTYRITVNSFMAGGGDNFSVLNQASQRVDTGLNDLQALVDYLQARDHSGQPAGASTPHQRIEKVGQPLADATASNGP</sequence>